<feature type="domain" description="Tyr recombinase" evidence="8">
    <location>
        <begin position="223"/>
        <end position="398"/>
    </location>
</feature>
<accession>A0A381NUE6</accession>
<keyword evidence="2" id="KW-0229">DNA integration</keyword>
<dbReference type="GO" id="GO:0075713">
    <property type="term" value="P:establishment of integrated proviral latency"/>
    <property type="evidence" value="ECO:0007669"/>
    <property type="project" value="UniProtKB-KW"/>
</dbReference>
<sequence length="857" mass="97997">MPLFTLKQESINTETYKFLYYFFCWNVNFLRECHSLNPETNMPRQIRHRTEYSGVYFVELANQVQSFFIRYKRNGKSIEEKAGRSNQGWNAEKADQMRTERKSGIYTADGEMQSKVLYKDQQHWTFSKIFAEYLRIRRELKGRENDVYRFKNYLEMEFADKTPEDVTLGDVERIRQNLQNKRLKPATVRHALELLRRLANFAAKKKLCPGLSFKIEMPRVENHKTESLTQDQLQKLLDVLDEEQDVQVSNLVRLALFTGMRRGELFSLSWSDIDFHNKTITIRSGNKEQHSTIPLNELAENVLIEQAQAEAGSKFVFPGRGGKKRTECKRPLLRIKLKAGLPDDFRILQGLRHVYASMLASSGNVELETLQALLTQKSSLMTQRYAHLLDEAQKNSSSMAGEKANSVLDSAEKEETLCGSLNDDSPENSQQPAFPEENVSEPEDTLEEEKVEDYAAEYAGTVISLKEQPLGEEHEEDFVEDYVGTEIEPEAWFLEEEQEEDYAVEYTDTEIAPEEEHEEDFVEGFVEDYMGTEIAPEAEETTHVEDDLSTHIAQVVEEEVCLQNENELTESAEKAQKNKDLDLYVDSEPLQEETFCSDNMFAEFFETNKNLTYSDKNESTEPAESTEEAAKAIEVEETIEVEEAFEVSEAEEAEKAVEAAAGLSENMPTEQNVEECVEDNKLEDVSLCQIEGGEEGTVHSENVTAVAVEEAVEIEEIAETEFVLGAEKENIVKSNYLPEQHCEVREEDSPTENVVSEHDEDAQNQEFICKISKLEPEMEKKESFLNQVHKQDLSGVTPKEVHVNEVLKAKNLAAENKVRQKARPSFEELKNDLKSLSQLIHSAPRRVKTSAVKGTQN</sequence>
<dbReference type="InterPro" id="IPR013762">
    <property type="entry name" value="Integrase-like_cat_sf"/>
</dbReference>
<organism evidence="10">
    <name type="scientific">marine metagenome</name>
    <dbReference type="NCBI Taxonomy" id="408172"/>
    <lineage>
        <taxon>unclassified sequences</taxon>
        <taxon>metagenomes</taxon>
        <taxon>ecological metagenomes</taxon>
    </lineage>
</organism>
<evidence type="ECO:0008006" key="11">
    <source>
        <dbReference type="Google" id="ProtNLM"/>
    </source>
</evidence>
<evidence type="ECO:0000256" key="2">
    <source>
        <dbReference type="ARBA" id="ARBA00022908"/>
    </source>
</evidence>
<protein>
    <recommendedName>
        <fullName evidence="11">Tyr recombinase domain-containing protein</fullName>
    </recommendedName>
</protein>
<evidence type="ECO:0000259" key="9">
    <source>
        <dbReference type="PROSITE" id="PS51900"/>
    </source>
</evidence>
<dbReference type="GO" id="GO:0046718">
    <property type="term" value="P:symbiont entry into host cell"/>
    <property type="evidence" value="ECO:0007669"/>
    <property type="project" value="UniProtKB-KW"/>
</dbReference>
<evidence type="ECO:0000256" key="4">
    <source>
        <dbReference type="ARBA" id="ARBA00023172"/>
    </source>
</evidence>
<dbReference type="PANTHER" id="PTHR30629:SF2">
    <property type="entry name" value="PROPHAGE INTEGRASE INTS-RELATED"/>
    <property type="match status" value="1"/>
</dbReference>
<keyword evidence="3" id="KW-0238">DNA-binding</keyword>
<keyword evidence="5" id="KW-1179">Viral genome integration</keyword>
<keyword evidence="4" id="KW-0233">DNA recombination</keyword>
<dbReference type="Gene3D" id="1.10.150.130">
    <property type="match status" value="1"/>
</dbReference>
<evidence type="ECO:0000256" key="3">
    <source>
        <dbReference type="ARBA" id="ARBA00023125"/>
    </source>
</evidence>
<dbReference type="PROSITE" id="PS51898">
    <property type="entry name" value="TYR_RECOMBINASE"/>
    <property type="match status" value="1"/>
</dbReference>
<dbReference type="SUPFAM" id="SSF56349">
    <property type="entry name" value="DNA breaking-rejoining enzymes"/>
    <property type="match status" value="1"/>
</dbReference>
<dbReference type="GO" id="GO:0006310">
    <property type="term" value="P:DNA recombination"/>
    <property type="evidence" value="ECO:0007669"/>
    <property type="project" value="UniProtKB-KW"/>
</dbReference>
<dbReference type="InterPro" id="IPR044068">
    <property type="entry name" value="CB"/>
</dbReference>
<feature type="domain" description="Core-binding (CB)" evidence="9">
    <location>
        <begin position="124"/>
        <end position="203"/>
    </location>
</feature>
<dbReference type="PROSITE" id="PS51900">
    <property type="entry name" value="CB"/>
    <property type="match status" value="1"/>
</dbReference>
<feature type="compositionally biased region" description="Acidic residues" evidence="7">
    <location>
        <begin position="438"/>
        <end position="449"/>
    </location>
</feature>
<proteinExistence type="inferred from homology"/>
<feature type="region of interest" description="Disordered" evidence="7">
    <location>
        <begin position="393"/>
        <end position="449"/>
    </location>
</feature>
<dbReference type="CDD" id="cd00796">
    <property type="entry name" value="INT_Rci_Hp1_C"/>
    <property type="match status" value="1"/>
</dbReference>
<dbReference type="PANTHER" id="PTHR30629">
    <property type="entry name" value="PROPHAGE INTEGRASE"/>
    <property type="match status" value="1"/>
</dbReference>
<dbReference type="GO" id="GO:0015074">
    <property type="term" value="P:DNA integration"/>
    <property type="evidence" value="ECO:0007669"/>
    <property type="project" value="UniProtKB-KW"/>
</dbReference>
<evidence type="ECO:0000313" key="10">
    <source>
        <dbReference type="EMBL" id="SUZ58107.1"/>
    </source>
</evidence>
<dbReference type="InterPro" id="IPR002104">
    <property type="entry name" value="Integrase_catalytic"/>
</dbReference>
<dbReference type="Gene3D" id="1.10.443.10">
    <property type="entry name" value="Intergrase catalytic core"/>
    <property type="match status" value="1"/>
</dbReference>
<evidence type="ECO:0000256" key="1">
    <source>
        <dbReference type="ARBA" id="ARBA00008857"/>
    </source>
</evidence>
<comment type="similarity">
    <text evidence="1">Belongs to the 'phage' integrase family.</text>
</comment>
<dbReference type="EMBL" id="UINC01000598">
    <property type="protein sequence ID" value="SUZ58107.1"/>
    <property type="molecule type" value="Genomic_DNA"/>
</dbReference>
<gene>
    <name evidence="10" type="ORF">METZ01_LOCUS10961</name>
</gene>
<evidence type="ECO:0000256" key="7">
    <source>
        <dbReference type="SAM" id="MobiDB-lite"/>
    </source>
</evidence>
<dbReference type="InterPro" id="IPR050808">
    <property type="entry name" value="Phage_Integrase"/>
</dbReference>
<dbReference type="InterPro" id="IPR010998">
    <property type="entry name" value="Integrase_recombinase_N"/>
</dbReference>
<keyword evidence="6" id="KW-1160">Virus entry into host cell</keyword>
<evidence type="ECO:0000256" key="6">
    <source>
        <dbReference type="ARBA" id="ARBA00023296"/>
    </source>
</evidence>
<evidence type="ECO:0000259" key="8">
    <source>
        <dbReference type="PROSITE" id="PS51898"/>
    </source>
</evidence>
<reference evidence="10" key="1">
    <citation type="submission" date="2018-05" db="EMBL/GenBank/DDBJ databases">
        <authorList>
            <person name="Lanie J.A."/>
            <person name="Ng W.-L."/>
            <person name="Kazmierczak K.M."/>
            <person name="Andrzejewski T.M."/>
            <person name="Davidsen T.M."/>
            <person name="Wayne K.J."/>
            <person name="Tettelin H."/>
            <person name="Glass J.I."/>
            <person name="Rusch D."/>
            <person name="Podicherti R."/>
            <person name="Tsui H.-C.T."/>
            <person name="Winkler M.E."/>
        </authorList>
    </citation>
    <scope>NUCLEOTIDE SEQUENCE</scope>
</reference>
<dbReference type="Pfam" id="PF00589">
    <property type="entry name" value="Phage_integrase"/>
    <property type="match status" value="1"/>
</dbReference>
<dbReference type="AlphaFoldDB" id="A0A381NUE6"/>
<dbReference type="GO" id="GO:0044826">
    <property type="term" value="P:viral genome integration into host DNA"/>
    <property type="evidence" value="ECO:0007669"/>
    <property type="project" value="UniProtKB-KW"/>
</dbReference>
<dbReference type="GO" id="GO:0003677">
    <property type="term" value="F:DNA binding"/>
    <property type="evidence" value="ECO:0007669"/>
    <property type="project" value="UniProtKB-KW"/>
</dbReference>
<dbReference type="InterPro" id="IPR011010">
    <property type="entry name" value="DNA_brk_join_enz"/>
</dbReference>
<name>A0A381NUE6_9ZZZZ</name>
<evidence type="ECO:0000256" key="5">
    <source>
        <dbReference type="ARBA" id="ARBA00023195"/>
    </source>
</evidence>